<proteinExistence type="predicted"/>
<dbReference type="AlphaFoldDB" id="A0A1B2HE18"/>
<dbReference type="Gene3D" id="3.40.50.300">
    <property type="entry name" value="P-loop containing nucleotide triphosphate hydrolases"/>
    <property type="match status" value="1"/>
</dbReference>
<dbReference type="SUPFAM" id="SSF48452">
    <property type="entry name" value="TPR-like"/>
    <property type="match status" value="1"/>
</dbReference>
<dbReference type="SUPFAM" id="SSF52540">
    <property type="entry name" value="P-loop containing nucleoside triphosphate hydrolases"/>
    <property type="match status" value="1"/>
</dbReference>
<evidence type="ECO:0000313" key="1">
    <source>
        <dbReference type="EMBL" id="ANZ35953.1"/>
    </source>
</evidence>
<dbReference type="STRING" id="1586287.BBK82_07525"/>
<accession>A0A1B2HE18</accession>
<dbReference type="Gene3D" id="1.25.40.10">
    <property type="entry name" value="Tetratricopeptide repeat domain"/>
    <property type="match status" value="2"/>
</dbReference>
<reference evidence="1 2" key="1">
    <citation type="submission" date="2016-07" db="EMBL/GenBank/DDBJ databases">
        <title>Complete genome sequence of the Lentzea guizhouensis DHS C013.</title>
        <authorList>
            <person name="Cao C."/>
        </authorList>
    </citation>
    <scope>NUCLEOTIDE SEQUENCE [LARGE SCALE GENOMIC DNA]</scope>
    <source>
        <strain evidence="1 2">DHS C013</strain>
    </source>
</reference>
<dbReference type="PANTHER" id="PTHR47691:SF3">
    <property type="entry name" value="HTH-TYPE TRANSCRIPTIONAL REGULATOR RV0890C-RELATED"/>
    <property type="match status" value="1"/>
</dbReference>
<dbReference type="KEGG" id="led:BBK82_07525"/>
<protein>
    <submittedName>
        <fullName evidence="1">Uncharacterized protein</fullName>
    </submittedName>
</protein>
<evidence type="ECO:0000313" key="2">
    <source>
        <dbReference type="Proteomes" id="UP000093053"/>
    </source>
</evidence>
<dbReference type="InterPro" id="IPR011990">
    <property type="entry name" value="TPR-like_helical_dom_sf"/>
</dbReference>
<keyword evidence="2" id="KW-1185">Reference proteome</keyword>
<gene>
    <name evidence="1" type="ORF">BBK82_07525</name>
</gene>
<name>A0A1B2HE18_9PSEU</name>
<sequence length="696" mass="75757">MTDGRRVDNRVKGTARTIVQAGSIGALTVHQFQQFELPVPAQLPMAIRTLVNQEHVLAALDEVLGALNEDPAIVVLVGARGSGKSTAAVYWLQHHRDRFPDGQLRANLGAWSDHASAPAAVLLDFITSLGVDRAEVPADLESRVNLFRSLTAGRSFQILLDDAVTAAQIKDLLPGPGRSMVIVTGQGGFGALADHEAAFIDVEPLNDDMAVQLLRGYAGGRVDAEPAARDAVVALCGGRAVALSVVGRVLHDAPDLPISELLDELESVGLTTMTVGDEPTIAAVLDAGYRRLTELAQRCYRTLGLHPGGTGVSVQALAAVMKLPERQVRPVVRELVHGKRMIDQIDGRLQLDALVHEHARNTAREIDGTDVCDMRKRAFVRWYAKGALAADGVLQPHRPWVRQLFPELVIDAEHPAHRNARDWMLAERAVLQAIVRLAADLGELESVLHLCVAQWWLYESQKYSDDLVATHETGVEAADHLARPSVKALLLVQKGYAERTRGRFTEAVDVLREAAGLAQSHNDLQLEATAVEGAGLARFEQGDIAAAKELLDRNLGLAQRIGDPRRTALACLHAAKADDPDEALRLLTESRAGFRSLAQPDLHNLAKVELWQGRKLLEKNERLDAVAHLEQALASMTELARHYDQAQVLDALGYAHATTDPAAADRYYQQALEIYEETGHLLTAAAIQHKRDSLGR</sequence>
<dbReference type="GO" id="GO:0043531">
    <property type="term" value="F:ADP binding"/>
    <property type="evidence" value="ECO:0007669"/>
    <property type="project" value="InterPro"/>
</dbReference>
<dbReference type="EMBL" id="CP016793">
    <property type="protein sequence ID" value="ANZ35953.1"/>
    <property type="molecule type" value="Genomic_DNA"/>
</dbReference>
<dbReference type="Proteomes" id="UP000093053">
    <property type="component" value="Chromosome"/>
</dbReference>
<dbReference type="PANTHER" id="PTHR47691">
    <property type="entry name" value="REGULATOR-RELATED"/>
    <property type="match status" value="1"/>
</dbReference>
<dbReference type="InterPro" id="IPR027417">
    <property type="entry name" value="P-loop_NTPase"/>
</dbReference>
<organism evidence="1 2">
    <name type="scientific">Lentzea guizhouensis</name>
    <dbReference type="NCBI Taxonomy" id="1586287"/>
    <lineage>
        <taxon>Bacteria</taxon>
        <taxon>Bacillati</taxon>
        <taxon>Actinomycetota</taxon>
        <taxon>Actinomycetes</taxon>
        <taxon>Pseudonocardiales</taxon>
        <taxon>Pseudonocardiaceae</taxon>
        <taxon>Lentzea</taxon>
    </lineage>
</organism>